<organism evidence="2 3">
    <name type="scientific">Corynebacterium matruchotii ATCC 14266</name>
    <dbReference type="NCBI Taxonomy" id="553207"/>
    <lineage>
        <taxon>Bacteria</taxon>
        <taxon>Bacillati</taxon>
        <taxon>Actinomycetota</taxon>
        <taxon>Actinomycetes</taxon>
        <taxon>Mycobacteriales</taxon>
        <taxon>Corynebacteriaceae</taxon>
        <taxon>Corynebacterium</taxon>
    </lineage>
</organism>
<reference evidence="2" key="1">
    <citation type="submission" date="2010-08" db="EMBL/GenBank/DDBJ databases">
        <authorList>
            <person name="Harkins D.M."/>
            <person name="Madupu R."/>
            <person name="Durkin A.S."/>
            <person name="Torralba M."/>
            <person name="Methe B."/>
            <person name="Sutton G.G."/>
            <person name="Nelson K.E."/>
        </authorList>
    </citation>
    <scope>NUCLEOTIDE SEQUENCE [LARGE SCALE GENOMIC DNA]</scope>
    <source>
        <strain evidence="2">ATCC 14266</strain>
    </source>
</reference>
<proteinExistence type="predicted"/>
<keyword evidence="1" id="KW-0812">Transmembrane</keyword>
<evidence type="ECO:0000313" key="3">
    <source>
        <dbReference type="Proteomes" id="UP000004218"/>
    </source>
</evidence>
<evidence type="ECO:0000313" key="2">
    <source>
        <dbReference type="EMBL" id="EFM48386.1"/>
    </source>
</evidence>
<feature type="transmembrane region" description="Helical" evidence="1">
    <location>
        <begin position="15"/>
        <end position="35"/>
    </location>
</feature>
<comment type="caution">
    <text evidence="2">The sequence shown here is derived from an EMBL/GenBank/DDBJ whole genome shotgun (WGS) entry which is preliminary data.</text>
</comment>
<dbReference type="PROSITE" id="PS51257">
    <property type="entry name" value="PROKAR_LIPOPROTEIN"/>
    <property type="match status" value="1"/>
</dbReference>
<accession>E0DHD2</accession>
<dbReference type="Proteomes" id="UP000004218">
    <property type="component" value="Unassembled WGS sequence"/>
</dbReference>
<dbReference type="AlphaFoldDB" id="E0DHD2"/>
<protein>
    <submittedName>
        <fullName evidence="2">Uncharacterized protein</fullName>
    </submittedName>
</protein>
<evidence type="ECO:0000256" key="1">
    <source>
        <dbReference type="SAM" id="Phobius"/>
    </source>
</evidence>
<sequence length="39" mass="4343">MCVVLKNEGMIFDHVISPLPVVVGVGVFSCLMFHVKLFH</sequence>
<keyword evidence="1" id="KW-0472">Membrane</keyword>
<keyword evidence="3" id="KW-1185">Reference proteome</keyword>
<name>E0DHD2_9CORY</name>
<dbReference type="EMBL" id="ACSH02000006">
    <property type="protein sequence ID" value="EFM48386.1"/>
    <property type="molecule type" value="Genomic_DNA"/>
</dbReference>
<keyword evidence="1" id="KW-1133">Transmembrane helix</keyword>
<gene>
    <name evidence="2" type="ORF">HMPREF0299_5084</name>
</gene>